<feature type="region of interest" description="Disordered" evidence="11">
    <location>
        <begin position="350"/>
        <end position="371"/>
    </location>
</feature>
<keyword evidence="6" id="KW-0067">ATP-binding</keyword>
<feature type="domain" description="SAP" evidence="12">
    <location>
        <begin position="786"/>
        <end position="820"/>
    </location>
</feature>
<keyword evidence="2" id="KW-0547">Nucleotide-binding</keyword>
<keyword evidence="9" id="KW-0234">DNA repair</keyword>
<keyword evidence="3" id="KW-0227">DNA damage</keyword>
<dbReference type="AlphaFoldDB" id="A0A5A8C2C9"/>
<evidence type="ECO:0000256" key="10">
    <source>
        <dbReference type="ARBA" id="ARBA00023242"/>
    </source>
</evidence>
<feature type="region of interest" description="Disordered" evidence="11">
    <location>
        <begin position="724"/>
        <end position="754"/>
    </location>
</feature>
<dbReference type="InterPro" id="IPR027388">
    <property type="entry name" value="Ku70_bridge/pillars_dom_sf"/>
</dbReference>
<evidence type="ECO:0000256" key="7">
    <source>
        <dbReference type="ARBA" id="ARBA00023125"/>
    </source>
</evidence>
<evidence type="ECO:0000256" key="3">
    <source>
        <dbReference type="ARBA" id="ARBA00022763"/>
    </source>
</evidence>
<dbReference type="InterPro" id="IPR005161">
    <property type="entry name" value="Ku_N"/>
</dbReference>
<dbReference type="Pfam" id="PF03731">
    <property type="entry name" value="Ku_N"/>
    <property type="match status" value="1"/>
</dbReference>
<comment type="subcellular location">
    <subcellularLocation>
        <location evidence="1">Nucleus</location>
    </subcellularLocation>
</comment>
<dbReference type="EMBL" id="VLTN01000075">
    <property type="protein sequence ID" value="KAA0146925.1"/>
    <property type="molecule type" value="Genomic_DNA"/>
</dbReference>
<dbReference type="SUPFAM" id="SSF53300">
    <property type="entry name" value="vWA-like"/>
    <property type="match status" value="1"/>
</dbReference>
<dbReference type="Pfam" id="PF02037">
    <property type="entry name" value="SAP"/>
    <property type="match status" value="1"/>
</dbReference>
<dbReference type="InterPro" id="IPR036465">
    <property type="entry name" value="vWFA_dom_sf"/>
</dbReference>
<feature type="region of interest" description="Disordered" evidence="11">
    <location>
        <begin position="213"/>
        <end position="332"/>
    </location>
</feature>
<keyword evidence="7" id="KW-0238">DNA-binding</keyword>
<evidence type="ECO:0000256" key="5">
    <source>
        <dbReference type="ARBA" id="ARBA00022806"/>
    </source>
</evidence>
<dbReference type="GO" id="GO:0043564">
    <property type="term" value="C:Ku70:Ku80 complex"/>
    <property type="evidence" value="ECO:0007669"/>
    <property type="project" value="TreeGrafter"/>
</dbReference>
<dbReference type="PANTHER" id="PTHR12604:SF2">
    <property type="entry name" value="X-RAY REPAIR CROSS-COMPLEMENTING PROTEIN 6"/>
    <property type="match status" value="1"/>
</dbReference>
<evidence type="ECO:0000256" key="6">
    <source>
        <dbReference type="ARBA" id="ARBA00022840"/>
    </source>
</evidence>
<comment type="caution">
    <text evidence="13">The sequence shown here is derived from an EMBL/GenBank/DDBJ whole genome shotgun (WGS) entry which is preliminary data.</text>
</comment>
<keyword evidence="4" id="KW-0378">Hydrolase</keyword>
<dbReference type="GO" id="GO:0000723">
    <property type="term" value="P:telomere maintenance"/>
    <property type="evidence" value="ECO:0007669"/>
    <property type="project" value="TreeGrafter"/>
</dbReference>
<keyword evidence="10" id="KW-0539">Nucleus</keyword>
<dbReference type="SUPFAM" id="SSF68906">
    <property type="entry name" value="SAP domain"/>
    <property type="match status" value="1"/>
</dbReference>
<dbReference type="Gene3D" id="1.10.720.30">
    <property type="entry name" value="SAP domain"/>
    <property type="match status" value="1"/>
</dbReference>
<dbReference type="Proteomes" id="UP000323011">
    <property type="component" value="Unassembled WGS sequence"/>
</dbReference>
<sequence>MEVEFESLDWLEDEGGAEQTSATAEAQKFGTRRDNIMLLIDARENMLVKSESGECHFDSMVHLAEEIIKSKIFTDDQARVGVALLGTKVASNDVGAEGVFVAVPLDRVGVESIRRLERLREAGGMAEPGRLPASAPLPLASGLWASSASFAGLPGGPTANLRRVWVLSNSDTPCCGDAAEEARLRTRVQDSKQSGEQIALWALHHAGAEPFDPTKAWNDIVSNLDDGDNDDDDDDGGGDGEEEGGAAAAGSILEGAGAGRGSTAHAPGSASWRDAGSVAGSSIAPPPTVSSSVGAGGRRAAAGSSQRSYGTMEPRGTGSSTADAASQASGLTTGPTAATVAATANAAAAASAGGPGGWDAGEQEEEEAEGLLVSRPSICVYDDRHAADMAMLESTQRAHQKRTYARLPMRLPGGATLGVCLFLSTVQTKIPTARKAEGRTNRLLKAVTSWVCAETGQTLRRHDIHLRMPVGPGGETVPLDTGDLAKLRSMPAKLSTEDAALATAAAAGRAAPGATLAASAGAAETMDDAPSLSVLSAAPASALRPWMLTRGAIFVFPSESIVTGSVGAFAALHAELVRSRRILLARLVARAGSAPRLVALVPQEARPNVVLASAGLLAVELAYADDLRTPSLGCEPTKPPPEAVAAAAAAARAVSLKDFSPVEFGSPALSRFLAMARDIALGDSAVDADQLGYDSVQPDEQMGELERFAAPLRALAALCGVAEPEDSDKRAKKRPAAAAAAAGDGDGGSGAGGAAKRAKRAADAAASPDDAAAAVDWAATIRDGKLGKHTVPMLKAQLKRLNLSTAGKRANLVARLEDHYL</sequence>
<feature type="compositionally biased region" description="Gly residues" evidence="11">
    <location>
        <begin position="744"/>
        <end position="753"/>
    </location>
</feature>
<accession>A0A5A8C2C9</accession>
<dbReference type="InterPro" id="IPR016194">
    <property type="entry name" value="SPOC-like_C_dom_sf"/>
</dbReference>
<evidence type="ECO:0000256" key="4">
    <source>
        <dbReference type="ARBA" id="ARBA00022801"/>
    </source>
</evidence>
<evidence type="ECO:0000256" key="9">
    <source>
        <dbReference type="ARBA" id="ARBA00023204"/>
    </source>
</evidence>
<dbReference type="PROSITE" id="PS50800">
    <property type="entry name" value="SAP"/>
    <property type="match status" value="1"/>
</dbReference>
<dbReference type="SMART" id="SM00513">
    <property type="entry name" value="SAP"/>
    <property type="match status" value="1"/>
</dbReference>
<dbReference type="Gene3D" id="4.10.970.10">
    <property type="entry name" value="Ku70, bridge and pillars"/>
    <property type="match status" value="1"/>
</dbReference>
<dbReference type="GO" id="GO:0003690">
    <property type="term" value="F:double-stranded DNA binding"/>
    <property type="evidence" value="ECO:0007669"/>
    <property type="project" value="TreeGrafter"/>
</dbReference>
<evidence type="ECO:0000256" key="11">
    <source>
        <dbReference type="SAM" id="MobiDB-lite"/>
    </source>
</evidence>
<name>A0A5A8C2C9_CAFRO</name>
<keyword evidence="8" id="KW-0233">DNA recombination</keyword>
<reference evidence="13 14" key="1">
    <citation type="submission" date="2019-07" db="EMBL/GenBank/DDBJ databases">
        <title>Genomes of Cafeteria roenbergensis.</title>
        <authorList>
            <person name="Fischer M.G."/>
            <person name="Hackl T."/>
            <person name="Roman M."/>
        </authorList>
    </citation>
    <scope>NUCLEOTIDE SEQUENCE [LARGE SCALE GENOMIC DNA]</scope>
    <source>
        <strain evidence="13 14">BVI</strain>
    </source>
</reference>
<gene>
    <name evidence="13" type="ORF">FNF29_07729</name>
</gene>
<evidence type="ECO:0000313" key="13">
    <source>
        <dbReference type="EMBL" id="KAA0146925.1"/>
    </source>
</evidence>
<evidence type="ECO:0000256" key="1">
    <source>
        <dbReference type="ARBA" id="ARBA00004123"/>
    </source>
</evidence>
<dbReference type="SUPFAM" id="SSF100939">
    <property type="entry name" value="SPOC domain-like"/>
    <property type="match status" value="1"/>
</dbReference>
<dbReference type="SMART" id="SM00559">
    <property type="entry name" value="Ku78"/>
    <property type="match status" value="1"/>
</dbReference>
<dbReference type="InterPro" id="IPR036361">
    <property type="entry name" value="SAP_dom_sf"/>
</dbReference>
<dbReference type="GO" id="GO:0006303">
    <property type="term" value="P:double-strand break repair via nonhomologous end joining"/>
    <property type="evidence" value="ECO:0007669"/>
    <property type="project" value="InterPro"/>
</dbReference>
<evidence type="ECO:0000256" key="8">
    <source>
        <dbReference type="ARBA" id="ARBA00023172"/>
    </source>
</evidence>
<evidence type="ECO:0000313" key="14">
    <source>
        <dbReference type="Proteomes" id="UP000323011"/>
    </source>
</evidence>
<dbReference type="GO" id="GO:0016787">
    <property type="term" value="F:hydrolase activity"/>
    <property type="evidence" value="ECO:0007669"/>
    <property type="project" value="UniProtKB-KW"/>
</dbReference>
<proteinExistence type="predicted"/>
<feature type="compositionally biased region" description="Polar residues" evidence="11">
    <location>
        <begin position="317"/>
        <end position="329"/>
    </location>
</feature>
<dbReference type="PANTHER" id="PTHR12604">
    <property type="entry name" value="KU AUTOANTIGEN DNA HELICASE"/>
    <property type="match status" value="1"/>
</dbReference>
<feature type="compositionally biased region" description="Low complexity" evidence="11">
    <location>
        <begin position="289"/>
        <end position="305"/>
    </location>
</feature>
<dbReference type="InterPro" id="IPR003034">
    <property type="entry name" value="SAP_dom"/>
</dbReference>
<feature type="compositionally biased region" description="Low complexity" evidence="11">
    <location>
        <begin position="245"/>
        <end position="255"/>
    </location>
</feature>
<dbReference type="Gene3D" id="1.10.1600.10">
    <property type="match status" value="1"/>
</dbReference>
<keyword evidence="5" id="KW-0347">Helicase</keyword>
<dbReference type="GO" id="GO:0004386">
    <property type="term" value="F:helicase activity"/>
    <property type="evidence" value="ECO:0007669"/>
    <property type="project" value="UniProtKB-KW"/>
</dbReference>
<feature type="compositionally biased region" description="Acidic residues" evidence="11">
    <location>
        <begin position="225"/>
        <end position="244"/>
    </location>
</feature>
<dbReference type="Pfam" id="PF02735">
    <property type="entry name" value="Ku"/>
    <property type="match status" value="1"/>
</dbReference>
<dbReference type="GO" id="GO:0006310">
    <property type="term" value="P:DNA recombination"/>
    <property type="evidence" value="ECO:0007669"/>
    <property type="project" value="UniProtKB-KW"/>
</dbReference>
<evidence type="ECO:0000259" key="12">
    <source>
        <dbReference type="PROSITE" id="PS50800"/>
    </source>
</evidence>
<organism evidence="13 14">
    <name type="scientific">Cafeteria roenbergensis</name>
    <name type="common">Marine flagellate</name>
    <dbReference type="NCBI Taxonomy" id="33653"/>
    <lineage>
        <taxon>Eukaryota</taxon>
        <taxon>Sar</taxon>
        <taxon>Stramenopiles</taxon>
        <taxon>Bigyra</taxon>
        <taxon>Opalozoa</taxon>
        <taxon>Bicosoecida</taxon>
        <taxon>Cafeteriaceae</taxon>
        <taxon>Cafeteria</taxon>
    </lineage>
</organism>
<dbReference type="Gene3D" id="2.40.290.10">
    <property type="match status" value="1"/>
</dbReference>
<dbReference type="GO" id="GO:0042162">
    <property type="term" value="F:telomeric DNA binding"/>
    <property type="evidence" value="ECO:0007669"/>
    <property type="project" value="TreeGrafter"/>
</dbReference>
<dbReference type="InterPro" id="IPR006164">
    <property type="entry name" value="DNA_bd_Ku70/Ku80"/>
</dbReference>
<evidence type="ECO:0000256" key="2">
    <source>
        <dbReference type="ARBA" id="ARBA00022741"/>
    </source>
</evidence>
<protein>
    <recommendedName>
        <fullName evidence="12">SAP domain-containing protein</fullName>
    </recommendedName>
</protein>
<keyword evidence="14" id="KW-1185">Reference proteome</keyword>
<dbReference type="GO" id="GO:0005524">
    <property type="term" value="F:ATP binding"/>
    <property type="evidence" value="ECO:0007669"/>
    <property type="project" value="UniProtKB-KW"/>
</dbReference>
<dbReference type="Gene3D" id="3.40.50.410">
    <property type="entry name" value="von Willebrand factor, type A domain"/>
    <property type="match status" value="1"/>
</dbReference>